<name>A0A7J2U2U3_9CREN</name>
<accession>A0A7J2U2U3</accession>
<comment type="caution">
    <text evidence="7">The sequence shown here is derived from an EMBL/GenBank/DDBJ whole genome shotgun (WGS) entry which is preliminary data.</text>
</comment>
<keyword evidence="4 6" id="KW-1133">Transmembrane helix</keyword>
<dbReference type="InterPro" id="IPR007014">
    <property type="entry name" value="FUN14"/>
</dbReference>
<keyword evidence="3 6" id="KW-0812">Transmembrane</keyword>
<evidence type="ECO:0000313" key="7">
    <source>
        <dbReference type="EMBL" id="HEM66573.1"/>
    </source>
</evidence>
<comment type="subcellular location">
    <subcellularLocation>
        <location evidence="1">Membrane</location>
    </subcellularLocation>
</comment>
<proteinExistence type="inferred from homology"/>
<comment type="similarity">
    <text evidence="2">Belongs to the FUN14 family.</text>
</comment>
<evidence type="ECO:0000256" key="1">
    <source>
        <dbReference type="ARBA" id="ARBA00004370"/>
    </source>
</evidence>
<dbReference type="EMBL" id="DSEU01000018">
    <property type="protein sequence ID" value="HEM66573.1"/>
    <property type="molecule type" value="Genomic_DNA"/>
</dbReference>
<evidence type="ECO:0000256" key="6">
    <source>
        <dbReference type="SAM" id="Phobius"/>
    </source>
</evidence>
<feature type="transmembrane region" description="Helical" evidence="6">
    <location>
        <begin position="94"/>
        <end position="116"/>
    </location>
</feature>
<evidence type="ECO:0000256" key="3">
    <source>
        <dbReference type="ARBA" id="ARBA00022692"/>
    </source>
</evidence>
<evidence type="ECO:0000256" key="5">
    <source>
        <dbReference type="ARBA" id="ARBA00023136"/>
    </source>
</evidence>
<evidence type="ECO:0000256" key="2">
    <source>
        <dbReference type="ARBA" id="ARBA00009160"/>
    </source>
</evidence>
<dbReference type="GO" id="GO:0016020">
    <property type="term" value="C:membrane"/>
    <property type="evidence" value="ECO:0007669"/>
    <property type="project" value="UniProtKB-SubCell"/>
</dbReference>
<dbReference type="AlphaFoldDB" id="A0A7J2U2U3"/>
<dbReference type="Pfam" id="PF04930">
    <property type="entry name" value="FUN14"/>
    <property type="match status" value="1"/>
</dbReference>
<evidence type="ECO:0000256" key="4">
    <source>
        <dbReference type="ARBA" id="ARBA00022989"/>
    </source>
</evidence>
<feature type="transmembrane region" description="Helical" evidence="6">
    <location>
        <begin position="40"/>
        <end position="64"/>
    </location>
</feature>
<keyword evidence="5 6" id="KW-0472">Membrane</keyword>
<protein>
    <submittedName>
        <fullName evidence="7">Uncharacterized protein</fullName>
    </submittedName>
</protein>
<organism evidence="7">
    <name type="scientific">Ignisphaera aggregans</name>
    <dbReference type="NCBI Taxonomy" id="334771"/>
    <lineage>
        <taxon>Archaea</taxon>
        <taxon>Thermoproteota</taxon>
        <taxon>Thermoprotei</taxon>
        <taxon>Desulfurococcales</taxon>
        <taxon>Desulfurococcaceae</taxon>
        <taxon>Ignisphaera</taxon>
    </lineage>
</organism>
<gene>
    <name evidence="7" type="ORF">ENO26_03230</name>
</gene>
<feature type="transmembrane region" description="Helical" evidence="6">
    <location>
        <begin position="12"/>
        <end position="33"/>
    </location>
</feature>
<sequence>MVIRRGVNALDLQILALQAVGGFTIGAVLGYVIRKLAKVFIFALGLALLPIALLWYAGVLYVNWPALNELVGRFVTWLLGAAKGFEDALASASVFGVSSAVGFLFGLAAPALHSVYKPSDHYRFVKRKVRESERGSE</sequence>
<reference evidence="7" key="1">
    <citation type="journal article" date="2020" name="mSystems">
        <title>Genome- and Community-Level Interaction Insights into Carbon Utilization and Element Cycling Functions of Hydrothermarchaeota in Hydrothermal Sediment.</title>
        <authorList>
            <person name="Zhou Z."/>
            <person name="Liu Y."/>
            <person name="Xu W."/>
            <person name="Pan J."/>
            <person name="Luo Z.H."/>
            <person name="Li M."/>
        </authorList>
    </citation>
    <scope>NUCLEOTIDE SEQUENCE [LARGE SCALE GENOMIC DNA]</scope>
    <source>
        <strain evidence="7">SpSt-125</strain>
    </source>
</reference>